<evidence type="ECO:0000256" key="1">
    <source>
        <dbReference type="SAM" id="Phobius"/>
    </source>
</evidence>
<dbReference type="EMBL" id="VAJM01000004">
    <property type="protein sequence ID" value="TLM93345.1"/>
    <property type="molecule type" value="Genomic_DNA"/>
</dbReference>
<keyword evidence="1" id="KW-1133">Transmembrane helix</keyword>
<comment type="caution">
    <text evidence="2">The sequence shown here is derived from an EMBL/GenBank/DDBJ whole genome shotgun (WGS) entry which is preliminary data.</text>
</comment>
<proteinExistence type="predicted"/>
<organism evidence="2 3">
    <name type="scientific">Hymenobacter jeollabukensis</name>
    <dbReference type="NCBI Taxonomy" id="2025313"/>
    <lineage>
        <taxon>Bacteria</taxon>
        <taxon>Pseudomonadati</taxon>
        <taxon>Bacteroidota</taxon>
        <taxon>Cytophagia</taxon>
        <taxon>Cytophagales</taxon>
        <taxon>Hymenobacteraceae</taxon>
        <taxon>Hymenobacter</taxon>
    </lineage>
</organism>
<dbReference type="OrthoDB" id="5191103at2"/>
<evidence type="ECO:0000313" key="2">
    <source>
        <dbReference type="EMBL" id="TLM93345.1"/>
    </source>
</evidence>
<gene>
    <name evidence="2" type="ORF">FDY95_12080</name>
</gene>
<accession>A0A5R8WRH9</accession>
<feature type="transmembrane region" description="Helical" evidence="1">
    <location>
        <begin position="6"/>
        <end position="24"/>
    </location>
</feature>
<dbReference type="RefSeq" id="WP_138078010.1">
    <property type="nucleotide sequence ID" value="NZ_VAJM01000004.1"/>
</dbReference>
<dbReference type="AlphaFoldDB" id="A0A5R8WRH9"/>
<sequence length="87" mass="9340">MDWQLTGSIIGGLGIVLVVIGLLLRFKVGRWFLGALLVVFTLASLFSGDWSDPGSGLDSDPLKTSRWFLIIGGFCLLIGWGISAATR</sequence>
<feature type="transmembrane region" description="Helical" evidence="1">
    <location>
        <begin position="31"/>
        <end position="47"/>
    </location>
</feature>
<evidence type="ECO:0000313" key="3">
    <source>
        <dbReference type="Proteomes" id="UP000305517"/>
    </source>
</evidence>
<protein>
    <submittedName>
        <fullName evidence="2">Uncharacterized protein</fullName>
    </submittedName>
</protein>
<keyword evidence="1" id="KW-0472">Membrane</keyword>
<name>A0A5R8WRH9_9BACT</name>
<reference evidence="2 3" key="1">
    <citation type="submission" date="2019-05" db="EMBL/GenBank/DDBJ databases">
        <title>Hymenobacter edaphi sp. nov., isolated from abandoned arsenic-contaminated farmland soil.</title>
        <authorList>
            <person name="Nie L."/>
        </authorList>
    </citation>
    <scope>NUCLEOTIDE SEQUENCE [LARGE SCALE GENOMIC DNA]</scope>
    <source>
        <strain evidence="2 3">1-3-3-8</strain>
    </source>
</reference>
<keyword evidence="3" id="KW-1185">Reference proteome</keyword>
<feature type="transmembrane region" description="Helical" evidence="1">
    <location>
        <begin position="67"/>
        <end position="86"/>
    </location>
</feature>
<dbReference type="Proteomes" id="UP000305517">
    <property type="component" value="Unassembled WGS sequence"/>
</dbReference>
<keyword evidence="1" id="KW-0812">Transmembrane</keyword>